<feature type="coiled-coil region" evidence="1">
    <location>
        <begin position="31"/>
        <end position="63"/>
    </location>
</feature>
<keyword evidence="1" id="KW-0175">Coiled coil</keyword>
<organism evidence="3 4">
    <name type="scientific">Snuella lapsa</name>
    <dbReference type="NCBI Taxonomy" id="870481"/>
    <lineage>
        <taxon>Bacteria</taxon>
        <taxon>Pseudomonadati</taxon>
        <taxon>Bacteroidota</taxon>
        <taxon>Flavobacteriia</taxon>
        <taxon>Flavobacteriales</taxon>
        <taxon>Flavobacteriaceae</taxon>
        <taxon>Snuella</taxon>
    </lineage>
</organism>
<feature type="chain" id="PRO_5045869091" description="Outer membrane protein beta-barrel domain-containing protein" evidence="2">
    <location>
        <begin position="23"/>
        <end position="353"/>
    </location>
</feature>
<name>A0ABP6X979_9FLAO</name>
<dbReference type="Proteomes" id="UP001500954">
    <property type="component" value="Unassembled WGS sequence"/>
</dbReference>
<evidence type="ECO:0000256" key="1">
    <source>
        <dbReference type="SAM" id="Coils"/>
    </source>
</evidence>
<evidence type="ECO:0008006" key="5">
    <source>
        <dbReference type="Google" id="ProtNLM"/>
    </source>
</evidence>
<keyword evidence="4" id="KW-1185">Reference proteome</keyword>
<dbReference type="RefSeq" id="WP_345004912.1">
    <property type="nucleotide sequence ID" value="NZ_BAABCY010000033.1"/>
</dbReference>
<dbReference type="EMBL" id="BAABCY010000033">
    <property type="protein sequence ID" value="GAA3562548.1"/>
    <property type="molecule type" value="Genomic_DNA"/>
</dbReference>
<evidence type="ECO:0000256" key="2">
    <source>
        <dbReference type="SAM" id="SignalP"/>
    </source>
</evidence>
<accession>A0ABP6X979</accession>
<comment type="caution">
    <text evidence="3">The sequence shown here is derived from an EMBL/GenBank/DDBJ whole genome shotgun (WGS) entry which is preliminary data.</text>
</comment>
<gene>
    <name evidence="3" type="ORF">GCM10022395_11470</name>
</gene>
<protein>
    <recommendedName>
        <fullName evidence="5">Outer membrane protein beta-barrel domain-containing protein</fullName>
    </recommendedName>
</protein>
<evidence type="ECO:0000313" key="4">
    <source>
        <dbReference type="Proteomes" id="UP001500954"/>
    </source>
</evidence>
<evidence type="ECO:0000313" key="3">
    <source>
        <dbReference type="EMBL" id="GAA3562548.1"/>
    </source>
</evidence>
<feature type="signal peptide" evidence="2">
    <location>
        <begin position="1"/>
        <end position="22"/>
    </location>
</feature>
<keyword evidence="2" id="KW-0732">Signal</keyword>
<reference evidence="4" key="1">
    <citation type="journal article" date="2019" name="Int. J. Syst. Evol. Microbiol.">
        <title>The Global Catalogue of Microorganisms (GCM) 10K type strain sequencing project: providing services to taxonomists for standard genome sequencing and annotation.</title>
        <authorList>
            <consortium name="The Broad Institute Genomics Platform"/>
            <consortium name="The Broad Institute Genome Sequencing Center for Infectious Disease"/>
            <person name="Wu L."/>
            <person name="Ma J."/>
        </authorList>
    </citation>
    <scope>NUCLEOTIDE SEQUENCE [LARGE SCALE GENOMIC DNA]</scope>
    <source>
        <strain evidence="4">JCM 17111</strain>
    </source>
</reference>
<sequence length="353" mass="40154">MQTIIKYVVLLALGLSVQLTQAQDTIPAIKNRKAIEKLENYKLAVENKEKQLLKVRVEEINKELSNGAITEEESNRLKNEAAEKAALNIENRWAIINNQIALYKRNIFKPNADDKENKLGLMVVNRTFSIKGKKREPRDNPRTSIELTLAVGYNSALIKGQGFKDSPYQFKGVDFTELGCNWKTKVFKNSQLLRFKYGVSLQWNKLNIKNNQYFMQDGNGTYLEQFPADLNKSKLKITNLVVPLFFEFGPLKKMDRKDDRIVYLNSDQFKIGVGGYAGLNLGAQQKLKYVEGGSNIKEKLSRSSNASNFVYGLSGYIGIGDISLYAKYDLSPLFKDQIIEQHNISLGLRFDID</sequence>
<proteinExistence type="predicted"/>